<protein>
    <submittedName>
        <fullName evidence="1">Uncharacterized protein</fullName>
    </submittedName>
</protein>
<name>A0ABS2NKJ7_9BACI</name>
<comment type="caution">
    <text evidence="1">The sequence shown here is derived from an EMBL/GenBank/DDBJ whole genome shotgun (WGS) entry which is preliminary data.</text>
</comment>
<keyword evidence="2" id="KW-1185">Reference proteome</keyword>
<organism evidence="1 2">
    <name type="scientific">Rossellomorea pakistanensis</name>
    <dbReference type="NCBI Taxonomy" id="992288"/>
    <lineage>
        <taxon>Bacteria</taxon>
        <taxon>Bacillati</taxon>
        <taxon>Bacillota</taxon>
        <taxon>Bacilli</taxon>
        <taxon>Bacillales</taxon>
        <taxon>Bacillaceae</taxon>
        <taxon>Rossellomorea</taxon>
    </lineage>
</organism>
<accession>A0ABS2NKJ7</accession>
<evidence type="ECO:0000313" key="1">
    <source>
        <dbReference type="EMBL" id="MBM7588056.1"/>
    </source>
</evidence>
<reference evidence="1 2" key="1">
    <citation type="submission" date="2021-01" db="EMBL/GenBank/DDBJ databases">
        <title>Genomic Encyclopedia of Type Strains, Phase IV (KMG-IV): sequencing the most valuable type-strain genomes for metagenomic binning, comparative biology and taxonomic classification.</title>
        <authorList>
            <person name="Goeker M."/>
        </authorList>
    </citation>
    <scope>NUCLEOTIDE SEQUENCE [LARGE SCALE GENOMIC DNA]</scope>
    <source>
        <strain evidence="1 2">DSM 24834</strain>
    </source>
</reference>
<dbReference type="RefSeq" id="WP_205175425.1">
    <property type="nucleotide sequence ID" value="NZ_JAFBDZ010000007.1"/>
</dbReference>
<dbReference type="Proteomes" id="UP001646157">
    <property type="component" value="Unassembled WGS sequence"/>
</dbReference>
<dbReference type="EMBL" id="JAFBDZ010000007">
    <property type="protein sequence ID" value="MBM7588056.1"/>
    <property type="molecule type" value="Genomic_DNA"/>
</dbReference>
<proteinExistence type="predicted"/>
<gene>
    <name evidence="1" type="ORF">JOC86_004631</name>
</gene>
<sequence length="99" mass="11513">MKGKSTFIGFIEVSHEHNPLINPHGKYPLVGYQLFYRMDILKKYKFKREHESGCRIWVEPEELPFVIQDHELVNDIVQAAVDAKTTPKPNNLTQIKGHL</sequence>
<evidence type="ECO:0000313" key="2">
    <source>
        <dbReference type="Proteomes" id="UP001646157"/>
    </source>
</evidence>